<dbReference type="GO" id="GO:0010181">
    <property type="term" value="F:FMN binding"/>
    <property type="evidence" value="ECO:0007669"/>
    <property type="project" value="InterPro"/>
</dbReference>
<dbReference type="Gene3D" id="3.40.50.360">
    <property type="match status" value="1"/>
</dbReference>
<dbReference type="InterPro" id="IPR045761">
    <property type="entry name" value="ODP_dom"/>
</dbReference>
<dbReference type="Gene3D" id="3.60.15.10">
    <property type="entry name" value="Ribonuclease Z/Hydroxyacylglutathione hydrolase-like"/>
    <property type="match status" value="1"/>
</dbReference>
<accession>A0A1I0BWD8</accession>
<evidence type="ECO:0000259" key="2">
    <source>
        <dbReference type="PROSITE" id="PS50902"/>
    </source>
</evidence>
<protein>
    <submittedName>
        <fullName evidence="3">Flavorubredoxin</fullName>
    </submittedName>
</protein>
<name>A0A1I0BWD8_9FIRM</name>
<dbReference type="STRING" id="426128.SAMN05660297_01453"/>
<dbReference type="PROSITE" id="PS50902">
    <property type="entry name" value="FLAVODOXIN_LIKE"/>
    <property type="match status" value="1"/>
</dbReference>
<dbReference type="InterPro" id="IPR008254">
    <property type="entry name" value="Flavodoxin/NO_synth"/>
</dbReference>
<proteinExistence type="inferred from homology"/>
<dbReference type="InterPro" id="IPR029039">
    <property type="entry name" value="Flavoprotein-like_sf"/>
</dbReference>
<dbReference type="RefSeq" id="WP_090441515.1">
    <property type="nucleotide sequence ID" value="NZ_FOHU01000004.1"/>
</dbReference>
<comment type="similarity">
    <text evidence="1">In the N-terminal section; belongs to the zinc metallo-hydrolase group 3 family.</text>
</comment>
<organism evidence="3 4">
    <name type="scientific">Natronincola peptidivorans</name>
    <dbReference type="NCBI Taxonomy" id="426128"/>
    <lineage>
        <taxon>Bacteria</taxon>
        <taxon>Bacillati</taxon>
        <taxon>Bacillota</taxon>
        <taxon>Clostridia</taxon>
        <taxon>Peptostreptococcales</taxon>
        <taxon>Natronincolaceae</taxon>
        <taxon>Natronincola</taxon>
    </lineage>
</organism>
<dbReference type="EMBL" id="FOHU01000004">
    <property type="protein sequence ID" value="SET11415.1"/>
    <property type="molecule type" value="Genomic_DNA"/>
</dbReference>
<dbReference type="InterPro" id="IPR036866">
    <property type="entry name" value="RibonucZ/Hydroxyglut_hydro"/>
</dbReference>
<dbReference type="InterPro" id="IPR001226">
    <property type="entry name" value="Flavodoxin_CS"/>
</dbReference>
<dbReference type="Pfam" id="PF19583">
    <property type="entry name" value="ODP"/>
    <property type="match status" value="1"/>
</dbReference>
<dbReference type="GO" id="GO:0046872">
    <property type="term" value="F:metal ion binding"/>
    <property type="evidence" value="ECO:0007669"/>
    <property type="project" value="InterPro"/>
</dbReference>
<dbReference type="SUPFAM" id="SSF56281">
    <property type="entry name" value="Metallo-hydrolase/oxidoreductase"/>
    <property type="match status" value="1"/>
</dbReference>
<dbReference type="GO" id="GO:0016651">
    <property type="term" value="F:oxidoreductase activity, acting on NAD(P)H"/>
    <property type="evidence" value="ECO:0007669"/>
    <property type="project" value="UniProtKB-ARBA"/>
</dbReference>
<keyword evidence="4" id="KW-1185">Reference proteome</keyword>
<dbReference type="SMART" id="SM00849">
    <property type="entry name" value="Lactamase_B"/>
    <property type="match status" value="1"/>
</dbReference>
<dbReference type="CDD" id="cd07709">
    <property type="entry name" value="flavodiiron_proteins_MBL-fold"/>
    <property type="match status" value="1"/>
</dbReference>
<dbReference type="InterPro" id="IPR016440">
    <property type="entry name" value="Rubredoxin-O_OxRdtase"/>
</dbReference>
<dbReference type="PANTHER" id="PTHR43717">
    <property type="entry name" value="ANAEROBIC NITRIC OXIDE REDUCTASE FLAVORUBREDOXIN"/>
    <property type="match status" value="1"/>
</dbReference>
<dbReference type="Proteomes" id="UP000199568">
    <property type="component" value="Unassembled WGS sequence"/>
</dbReference>
<dbReference type="PANTHER" id="PTHR43717:SF1">
    <property type="entry name" value="ANAEROBIC NITRIC OXIDE REDUCTASE FLAVORUBREDOXIN"/>
    <property type="match status" value="1"/>
</dbReference>
<sequence length="408" mass="46492">MINTVKITEAIHFIGVNDRETYLFENLWPLDKGVSYNSYLINDEKVAVIDTVKNTKMDAFIEKIESIIGGRTVDYLIINHMEPDHSGAIKAVKEKYPDVMIVGNKKTFEFLENFYGKMKNYYIIDDGDILDLGQHKLQFYLTPMVHWPETMMTFETTKKVLFSGDAFGGFGTLDGGVFDDEVNLEFYTNEIRRYYSNIVGKYGAMVQKALKKLKDADIDTKVVAPTHGPVWRSNPSCIIDYYDRWSRSATEEGVVIVYGSMYGNTQKMADFIARKLAEKGIKNIRIYDASKTHVSYIISDIWRFKGVILGSCAYNTGLFPAMETVLHKIENSQLKNRYLGIFGTASWSGGGVSNLNQFAERIKWEKLGESVEAKSSPKEEEFEKCQVIAEEMAIKLIEERVDQPPLCE</sequence>
<dbReference type="InterPro" id="IPR001279">
    <property type="entry name" value="Metallo-B-lactamas"/>
</dbReference>
<dbReference type="SUPFAM" id="SSF52218">
    <property type="entry name" value="Flavoproteins"/>
    <property type="match status" value="1"/>
</dbReference>
<evidence type="ECO:0000313" key="3">
    <source>
        <dbReference type="EMBL" id="SET11415.1"/>
    </source>
</evidence>
<evidence type="ECO:0000256" key="1">
    <source>
        <dbReference type="ARBA" id="ARBA00007121"/>
    </source>
</evidence>
<feature type="domain" description="Flavodoxin-like" evidence="2">
    <location>
        <begin position="254"/>
        <end position="393"/>
    </location>
</feature>
<evidence type="ECO:0000313" key="4">
    <source>
        <dbReference type="Proteomes" id="UP000199568"/>
    </source>
</evidence>
<dbReference type="Pfam" id="PF00258">
    <property type="entry name" value="Flavodoxin_1"/>
    <property type="match status" value="1"/>
</dbReference>
<dbReference type="OrthoDB" id="9807946at2"/>
<dbReference type="GO" id="GO:0009055">
    <property type="term" value="F:electron transfer activity"/>
    <property type="evidence" value="ECO:0007669"/>
    <property type="project" value="InterPro"/>
</dbReference>
<dbReference type="AlphaFoldDB" id="A0A1I0BWD8"/>
<gene>
    <name evidence="3" type="ORF">SAMN05660297_01453</name>
</gene>
<dbReference type="PIRSF" id="PIRSF005243">
    <property type="entry name" value="ROO"/>
    <property type="match status" value="1"/>
</dbReference>
<reference evidence="3 4" key="1">
    <citation type="submission" date="2016-10" db="EMBL/GenBank/DDBJ databases">
        <authorList>
            <person name="de Groot N.N."/>
        </authorList>
    </citation>
    <scope>NUCLEOTIDE SEQUENCE [LARGE SCALE GENOMIC DNA]</scope>
    <source>
        <strain evidence="3 4">DSM 18979</strain>
    </source>
</reference>
<dbReference type="PROSITE" id="PS00201">
    <property type="entry name" value="FLAVODOXIN"/>
    <property type="match status" value="1"/>
</dbReference>